<dbReference type="GO" id="GO:0010008">
    <property type="term" value="C:endosome membrane"/>
    <property type="evidence" value="ECO:0007669"/>
    <property type="project" value="UniProtKB-SubCell"/>
</dbReference>
<evidence type="ECO:0000259" key="12">
    <source>
        <dbReference type="Pfam" id="PF11916"/>
    </source>
</evidence>
<dbReference type="STRING" id="48709.A0A1D2N298"/>
<evidence type="ECO:0000256" key="3">
    <source>
        <dbReference type="ARBA" id="ARBA00010225"/>
    </source>
</evidence>
<dbReference type="EMBL" id="LJIJ01000285">
    <property type="protein sequence ID" value="ODM99378.1"/>
    <property type="molecule type" value="Genomic_DNA"/>
</dbReference>
<keyword evidence="5" id="KW-0677">Repeat</keyword>
<dbReference type="SUPFAM" id="SSF48371">
    <property type="entry name" value="ARM repeat"/>
    <property type="match status" value="1"/>
</dbReference>
<dbReference type="InterPro" id="IPR016024">
    <property type="entry name" value="ARM-type_fold"/>
</dbReference>
<accession>A0A1D2N298</accession>
<comment type="caution">
    <text evidence="13">The sequence shown here is derived from an EMBL/GenBank/DDBJ whole genome shotgun (WGS) entry which is preliminary data.</text>
</comment>
<evidence type="ECO:0000256" key="1">
    <source>
        <dbReference type="ARBA" id="ARBA00004524"/>
    </source>
</evidence>
<keyword evidence="6" id="KW-0967">Endosome</keyword>
<evidence type="ECO:0000256" key="11">
    <source>
        <dbReference type="ARBA" id="ARBA00047092"/>
    </source>
</evidence>
<keyword evidence="14" id="KW-1185">Reference proteome</keyword>
<sequence length="725" mass="82190">MSEKDYSPLSLACVKSLSDKSYDKRRQAASEIEKMVKDFASMKNSEQIRKLLRVLGQDFTMSQMTNWRKGGIIGLAATAMALGKDSANYMDELILPILHCFGDSDSRARYYACEGLYNVTKVARGAILVHFNEIFNALSKLAADPDQNVKSGTEMLDRLLKDIVTESSSFDLVSFMPLLRERMYTKNTFARQFVISWISVLHAVPDINMVIFLPELLDGLFNILEDQTMDIKKMCENVLGEFLRDIIKNPSGADFSSMINILIVHSQSKDELLQVIDILSSTFKQLMAVTWIKEFVALAGNEMLPYASGILSAVLPCLAYDDDGRKNIRETSKAVNYSLMKLITNYSDVDKTNSKALQELQTTQQDSSKQTPSVDLNSVIEVLTRNLQNTAVPSKVAVLRWIYHLHLKMGDQMFKYVDETFPVLLKTLSDPSDEVVLLSLEVLAEIVSFSWKNKDDTSNVNVRDNTYFGKFIVSLLSLFSTDKQLLEDRGAFIVRQLCVLLSAEAIYRSISEILIKEDNFKFANVMVETLNTILLTSAELFELRTQLKELNTRESCSLFTCLYQTWAHDPVATVALCLLTQNYSHACDIIRTFGQIEVTVEFLVEIDKLVQLIESPIFTYLRLDLLDGHHNTELVQALYGLLMLLPQSEGFHVLQRRLNCVPSFHLPPGSKLHGSPKTEERAYVKEIKFDELLEHFKQVQERHRTAKQASKAAELIDKGMKTIEI</sequence>
<dbReference type="GO" id="GO:0006661">
    <property type="term" value="P:phosphatidylinositol biosynthetic process"/>
    <property type="evidence" value="ECO:0007669"/>
    <property type="project" value="InterPro"/>
</dbReference>
<dbReference type="PANTHER" id="PTHR16023">
    <property type="entry name" value="TAX1 BINDING PROTEIN-RELATED"/>
    <property type="match status" value="1"/>
</dbReference>
<evidence type="ECO:0000313" key="13">
    <source>
        <dbReference type="EMBL" id="ODM99378.1"/>
    </source>
</evidence>
<dbReference type="InterPro" id="IPR021841">
    <property type="entry name" value="VAC14_Fig4p-bd"/>
</dbReference>
<dbReference type="GO" id="GO:0070772">
    <property type="term" value="C:PAS complex"/>
    <property type="evidence" value="ECO:0007669"/>
    <property type="project" value="InterPro"/>
</dbReference>
<evidence type="ECO:0000256" key="5">
    <source>
        <dbReference type="ARBA" id="ARBA00022737"/>
    </source>
</evidence>
<evidence type="ECO:0000313" key="14">
    <source>
        <dbReference type="Proteomes" id="UP000094527"/>
    </source>
</evidence>
<comment type="subunit">
    <text evidence="11">Forms pentamers. Component of the PI(3,5)P2 regulatory complex/PAS complex, at least composed of PIKFYVE, FIG4 and VAC14. VAC14 nucleates the assembly of the complex and serves as a scaffold by pentamerizing into a star-shaped structure, which can bind a single copy each of PIKFYVE and FIG4 and coordinates their activities. Interacts with NOS1.</text>
</comment>
<dbReference type="InterPro" id="IPR011989">
    <property type="entry name" value="ARM-like"/>
</dbReference>
<evidence type="ECO:0000256" key="6">
    <source>
        <dbReference type="ARBA" id="ARBA00022753"/>
    </source>
</evidence>
<dbReference type="OMA" id="QCYQHVS"/>
<organism evidence="13 14">
    <name type="scientific">Orchesella cincta</name>
    <name type="common">Springtail</name>
    <name type="synonym">Podura cincta</name>
    <dbReference type="NCBI Taxonomy" id="48709"/>
    <lineage>
        <taxon>Eukaryota</taxon>
        <taxon>Metazoa</taxon>
        <taxon>Ecdysozoa</taxon>
        <taxon>Arthropoda</taxon>
        <taxon>Hexapoda</taxon>
        <taxon>Collembola</taxon>
        <taxon>Entomobryomorpha</taxon>
        <taxon>Entomobryoidea</taxon>
        <taxon>Orchesellidae</taxon>
        <taxon>Orchesellinae</taxon>
        <taxon>Orchesella</taxon>
    </lineage>
</organism>
<evidence type="ECO:0000256" key="2">
    <source>
        <dbReference type="ARBA" id="ARBA00004608"/>
    </source>
</evidence>
<protein>
    <recommendedName>
        <fullName evidence="4">Protein VAC14 homolog</fullName>
    </recommendedName>
</protein>
<dbReference type="FunFam" id="1.25.10.10:FF:001093">
    <property type="entry name" value="Vac14, PIKFYVE complex component"/>
    <property type="match status" value="1"/>
</dbReference>
<name>A0A1D2N298_ORCCI</name>
<proteinExistence type="inferred from homology"/>
<keyword evidence="9" id="KW-0472">Membrane</keyword>
<comment type="function">
    <text evidence="10">Scaffold protein component of the PI(3,5)P2 regulatory complex which regulates both the synthesis and turnover of phosphatidylinositol 3,5-bisphosphate (PtdIns(3,5)P2). Pentamerizes into a star-shaped structure and nucleates the assembly of the complex. The pentamer binds a single copy each of PIKFYVE and FIG4 and coordinates both PIKfyve kinase activity and FIG4 phosphatase activity, being required to maintain normal levels of phosphatidylinositol 3-phosphate (PtdIns(3)P) and phosphatidylinositol 5-phosphate (PtdIns(5)P). Plays a role in the biogenesis of endosome carrier vesicles (ECV) / multivesicular bodies (MVB) transport intermediates from early endosomes.</text>
</comment>
<dbReference type="Pfam" id="PF11916">
    <property type="entry name" value="Vac14_Fig4_bd"/>
    <property type="match status" value="1"/>
</dbReference>
<gene>
    <name evidence="13" type="ORF">Ocin01_07302</name>
</gene>
<dbReference type="Gene3D" id="1.25.10.10">
    <property type="entry name" value="Leucine-rich Repeat Variant"/>
    <property type="match status" value="2"/>
</dbReference>
<dbReference type="OrthoDB" id="5574975at2759"/>
<feature type="domain" description="Vacuolar protein 14 C-terminal Fig4-binding" evidence="12">
    <location>
        <begin position="484"/>
        <end position="661"/>
    </location>
</feature>
<dbReference type="InterPro" id="IPR026825">
    <property type="entry name" value="Vac14"/>
</dbReference>
<dbReference type="AlphaFoldDB" id="A0A1D2N298"/>
<keyword evidence="8" id="KW-0492">Microsome</keyword>
<keyword evidence="7" id="KW-0256">Endoplasmic reticulum</keyword>
<evidence type="ECO:0000256" key="10">
    <source>
        <dbReference type="ARBA" id="ARBA00045654"/>
    </source>
</evidence>
<evidence type="ECO:0000256" key="8">
    <source>
        <dbReference type="ARBA" id="ARBA00022848"/>
    </source>
</evidence>
<reference evidence="13 14" key="1">
    <citation type="journal article" date="2016" name="Genome Biol. Evol.">
        <title>Gene Family Evolution Reflects Adaptation to Soil Environmental Stressors in the Genome of the Collembolan Orchesella cincta.</title>
        <authorList>
            <person name="Faddeeva-Vakhrusheva A."/>
            <person name="Derks M.F."/>
            <person name="Anvar S.Y."/>
            <person name="Agamennone V."/>
            <person name="Suring W."/>
            <person name="Smit S."/>
            <person name="van Straalen N.M."/>
            <person name="Roelofs D."/>
        </authorList>
    </citation>
    <scope>NUCLEOTIDE SEQUENCE [LARGE SCALE GENOMIC DNA]</scope>
    <source>
        <tissue evidence="13">Mixed pool</tissue>
    </source>
</reference>
<evidence type="ECO:0000256" key="7">
    <source>
        <dbReference type="ARBA" id="ARBA00022824"/>
    </source>
</evidence>
<comment type="similarity">
    <text evidence="3">Belongs to the VAC14 family.</text>
</comment>
<dbReference type="Proteomes" id="UP000094527">
    <property type="component" value="Unassembled WGS sequence"/>
</dbReference>
<comment type="subcellular location">
    <subcellularLocation>
        <location evidence="2">Endosome membrane</location>
    </subcellularLocation>
    <subcellularLocation>
        <location evidence="1">Microsome membrane</location>
    </subcellularLocation>
</comment>
<dbReference type="Pfam" id="PF12755">
    <property type="entry name" value="Vac14_Fab1_bd"/>
    <property type="match status" value="1"/>
</dbReference>
<evidence type="ECO:0000256" key="9">
    <source>
        <dbReference type="ARBA" id="ARBA00023136"/>
    </source>
</evidence>
<evidence type="ECO:0000256" key="4">
    <source>
        <dbReference type="ARBA" id="ARBA00013840"/>
    </source>
</evidence>
<dbReference type="PANTHER" id="PTHR16023:SF0">
    <property type="entry name" value="PROTEIN VAC14 HOMOLOG"/>
    <property type="match status" value="1"/>
</dbReference>